<organism evidence="1">
    <name type="scientific">viral metagenome</name>
    <dbReference type="NCBI Taxonomy" id="1070528"/>
    <lineage>
        <taxon>unclassified sequences</taxon>
        <taxon>metagenomes</taxon>
        <taxon>organismal metagenomes</taxon>
    </lineage>
</organism>
<gene>
    <name evidence="1" type="ORF">MM415B04885_0008</name>
</gene>
<protein>
    <submittedName>
        <fullName evidence="1">Uncharacterized protein</fullName>
    </submittedName>
</protein>
<evidence type="ECO:0000313" key="1">
    <source>
        <dbReference type="EMBL" id="QJA96231.1"/>
    </source>
</evidence>
<dbReference type="AlphaFoldDB" id="A0A6M3LTB3"/>
<dbReference type="EMBL" id="MT143381">
    <property type="protein sequence ID" value="QJA96231.1"/>
    <property type="molecule type" value="Genomic_DNA"/>
</dbReference>
<sequence>MEYTWRTKTGQFQSGESLYLNRICVGGYGWNACQPKLEHDKSKDWAGEVSLPSLKTKVVFGSTEEEIKATMERTVSGWFKEALAKAVKK</sequence>
<accession>A0A6M3LTB3</accession>
<reference evidence="1" key="1">
    <citation type="submission" date="2020-03" db="EMBL/GenBank/DDBJ databases">
        <title>The deep terrestrial virosphere.</title>
        <authorList>
            <person name="Holmfeldt K."/>
            <person name="Nilsson E."/>
            <person name="Simone D."/>
            <person name="Lopez-Fernandez M."/>
            <person name="Wu X."/>
            <person name="de Brujin I."/>
            <person name="Lundin D."/>
            <person name="Andersson A."/>
            <person name="Bertilsson S."/>
            <person name="Dopson M."/>
        </authorList>
    </citation>
    <scope>NUCLEOTIDE SEQUENCE</scope>
    <source>
        <strain evidence="1">MM415B04885</strain>
    </source>
</reference>
<name>A0A6M3LTB3_9ZZZZ</name>
<proteinExistence type="predicted"/>